<dbReference type="AlphaFoldDB" id="A0A2T2XAJ3"/>
<comment type="caution">
    <text evidence="2">The sequence shown here is derived from an EMBL/GenBank/DDBJ whole genome shotgun (WGS) entry which is preliminary data.</text>
</comment>
<feature type="compositionally biased region" description="Polar residues" evidence="1">
    <location>
        <begin position="24"/>
        <end position="34"/>
    </location>
</feature>
<organism evidence="2 3">
    <name type="scientific">Sulfobacillus benefaciens</name>
    <dbReference type="NCBI Taxonomy" id="453960"/>
    <lineage>
        <taxon>Bacteria</taxon>
        <taxon>Bacillati</taxon>
        <taxon>Bacillota</taxon>
        <taxon>Clostridia</taxon>
        <taxon>Eubacteriales</taxon>
        <taxon>Clostridiales Family XVII. Incertae Sedis</taxon>
        <taxon>Sulfobacillus</taxon>
    </lineage>
</organism>
<name>A0A2T2XAJ3_9FIRM</name>
<feature type="compositionally biased region" description="Basic and acidic residues" evidence="1">
    <location>
        <begin position="13"/>
        <end position="23"/>
    </location>
</feature>
<feature type="compositionally biased region" description="Low complexity" evidence="1">
    <location>
        <begin position="105"/>
        <end position="128"/>
    </location>
</feature>
<dbReference type="Proteomes" id="UP000242699">
    <property type="component" value="Unassembled WGS sequence"/>
</dbReference>
<evidence type="ECO:0000313" key="3">
    <source>
        <dbReference type="Proteomes" id="UP000242699"/>
    </source>
</evidence>
<proteinExistence type="predicted"/>
<feature type="compositionally biased region" description="Low complexity" evidence="1">
    <location>
        <begin position="40"/>
        <end position="51"/>
    </location>
</feature>
<protein>
    <submittedName>
        <fullName evidence="2">Uncharacterized protein</fullName>
    </submittedName>
</protein>
<gene>
    <name evidence="2" type="ORF">C7B43_02095</name>
</gene>
<feature type="region of interest" description="Disordered" evidence="1">
    <location>
        <begin position="1"/>
        <end position="148"/>
    </location>
</feature>
<dbReference type="EMBL" id="PXYT01000002">
    <property type="protein sequence ID" value="PSR31509.1"/>
    <property type="molecule type" value="Genomic_DNA"/>
</dbReference>
<reference evidence="2 3" key="1">
    <citation type="journal article" date="2014" name="BMC Genomics">
        <title>Comparison of environmental and isolate Sulfobacillus genomes reveals diverse carbon, sulfur, nitrogen, and hydrogen metabolisms.</title>
        <authorList>
            <person name="Justice N.B."/>
            <person name="Norman A."/>
            <person name="Brown C.T."/>
            <person name="Singh A."/>
            <person name="Thomas B.C."/>
            <person name="Banfield J.F."/>
        </authorList>
    </citation>
    <scope>NUCLEOTIDE SEQUENCE [LARGE SCALE GENOMIC DNA]</scope>
    <source>
        <strain evidence="2">AMDSBA1</strain>
    </source>
</reference>
<evidence type="ECO:0000313" key="2">
    <source>
        <dbReference type="EMBL" id="PSR31509.1"/>
    </source>
</evidence>
<accession>A0A2T2XAJ3</accession>
<evidence type="ECO:0000256" key="1">
    <source>
        <dbReference type="SAM" id="MobiDB-lite"/>
    </source>
</evidence>
<sequence length="200" mass="21342">MGTQDPGPGHNEQSLREMVRQELNRITISENSAQDGKFASSGQKSDHQSSSPRDGAKGLKALRKIIHQELLDVQGNRNGSEGEKSGAQSSSREAGQAKSKDTTKSSGSQGNSRSSSGSSHASSSSQVGESRKSKRATVQPKVSGSTEQTVAQVLTQAQYELSQELETNLRKLRSVIRQSQEIAKKIELVLGHGNKGSGNK</sequence>